<dbReference type="CDD" id="cd09003">
    <property type="entry name" value="GH43_XynD-like"/>
    <property type="match status" value="1"/>
</dbReference>
<dbReference type="CDD" id="cd04084">
    <property type="entry name" value="CBM6_xylanase-like"/>
    <property type="match status" value="1"/>
</dbReference>
<dbReference type="Pfam" id="PF02013">
    <property type="entry name" value="CBM_10"/>
    <property type="match status" value="1"/>
</dbReference>
<feature type="domain" description="CBM10" evidence="10">
    <location>
        <begin position="516"/>
        <end position="553"/>
    </location>
</feature>
<dbReference type="InterPro" id="IPR006710">
    <property type="entry name" value="Glyco_hydro_43"/>
</dbReference>
<dbReference type="SUPFAM" id="SSF49785">
    <property type="entry name" value="Galactose-binding domain-like"/>
    <property type="match status" value="1"/>
</dbReference>
<feature type="chain" id="PRO_5011907608" evidence="9">
    <location>
        <begin position="20"/>
        <end position="558"/>
    </location>
</feature>
<evidence type="ECO:0000313" key="11">
    <source>
        <dbReference type="EMBL" id="ORX50273.1"/>
    </source>
</evidence>
<evidence type="ECO:0000256" key="8">
    <source>
        <dbReference type="RuleBase" id="RU361187"/>
    </source>
</evidence>
<dbReference type="Gene3D" id="2.60.120.260">
    <property type="entry name" value="Galactose-binding domain-like"/>
    <property type="match status" value="1"/>
</dbReference>
<dbReference type="PROSITE" id="PS51763">
    <property type="entry name" value="CBM10"/>
    <property type="match status" value="1"/>
</dbReference>
<dbReference type="InterPro" id="IPR002883">
    <property type="entry name" value="CBM10/Dockerin_dom"/>
</dbReference>
<dbReference type="EMBL" id="MCFH01000021">
    <property type="protein sequence ID" value="ORX50274.1"/>
    <property type="molecule type" value="Genomic_DNA"/>
</dbReference>
<evidence type="ECO:0000259" key="10">
    <source>
        <dbReference type="PROSITE" id="PS51763"/>
    </source>
</evidence>
<proteinExistence type="inferred from homology"/>
<dbReference type="Pfam" id="PF04616">
    <property type="entry name" value="Glyco_hydro_43"/>
    <property type="match status" value="1"/>
</dbReference>
<dbReference type="InterPro" id="IPR009034">
    <property type="entry name" value="Dockerin_dom_fun_sf"/>
</dbReference>
<evidence type="ECO:0000256" key="2">
    <source>
        <dbReference type="ARBA" id="ARBA00022729"/>
    </source>
</evidence>
<dbReference type="OrthoDB" id="5211809at2759"/>
<comment type="similarity">
    <text evidence="1 8">Belongs to the glycosyl hydrolase 43 family.</text>
</comment>
<dbReference type="InterPro" id="IPR008979">
    <property type="entry name" value="Galactose-bd-like_sf"/>
</dbReference>
<comment type="caution">
    <text evidence="11">The sequence shown here is derived from an EMBL/GenBank/DDBJ whole genome shotgun (WGS) entry which is preliminary data.</text>
</comment>
<protein>
    <submittedName>
        <fullName evidence="11">Arabinanase/levansucrase/invertase</fullName>
    </submittedName>
</protein>
<dbReference type="STRING" id="1754191.A0A1Y1V9T6"/>
<accession>A0A1Y1V9T6</accession>
<gene>
    <name evidence="11" type="ORF">BCR36DRAFT_583407</name>
    <name evidence="12" type="ORF">BCR36DRAFT_583408</name>
</gene>
<dbReference type="EMBL" id="MCFH01000021">
    <property type="protein sequence ID" value="ORX50273.1"/>
    <property type="molecule type" value="Genomic_DNA"/>
</dbReference>
<dbReference type="AlphaFoldDB" id="A0A1Y1V9T6"/>
<dbReference type="InterPro" id="IPR006584">
    <property type="entry name" value="Cellulose-bd_IV"/>
</dbReference>
<dbReference type="InterPro" id="IPR005084">
    <property type="entry name" value="CBM6"/>
</dbReference>
<keyword evidence="3" id="KW-0677">Repeat</keyword>
<dbReference type="Gene3D" id="3.90.1220.10">
    <property type="entry name" value="Cellulose docking domain, dockering"/>
    <property type="match status" value="1"/>
</dbReference>
<feature type="site" description="Important for catalytic activity, responsible for pKa modulation of the active site Glu and correct orientation of both the proton donor and substrate" evidence="7">
    <location>
        <position position="182"/>
    </location>
</feature>
<keyword evidence="5" id="KW-0119">Carbohydrate metabolism</keyword>
<evidence type="ECO:0000256" key="4">
    <source>
        <dbReference type="ARBA" id="ARBA00022801"/>
    </source>
</evidence>
<dbReference type="PANTHER" id="PTHR43772:SF2">
    <property type="entry name" value="PUTATIVE (AFU_ORTHOLOGUE AFUA_2G04480)-RELATED"/>
    <property type="match status" value="1"/>
</dbReference>
<keyword evidence="2 9" id="KW-0732">Signal</keyword>
<dbReference type="Gene3D" id="2.115.10.20">
    <property type="entry name" value="Glycosyl hydrolase domain, family 43"/>
    <property type="match status" value="1"/>
</dbReference>
<dbReference type="Pfam" id="PF03422">
    <property type="entry name" value="CBM_6"/>
    <property type="match status" value="1"/>
</dbReference>
<reference evidence="11 13" key="2">
    <citation type="submission" date="2016-08" db="EMBL/GenBank/DDBJ databases">
        <title>Pervasive Adenine N6-methylation of Active Genes in Fungi.</title>
        <authorList>
            <consortium name="DOE Joint Genome Institute"/>
            <person name="Mondo S.J."/>
            <person name="Dannebaum R.O."/>
            <person name="Kuo R.C."/>
            <person name="Labutti K."/>
            <person name="Haridas S."/>
            <person name="Kuo A."/>
            <person name="Salamov A."/>
            <person name="Ahrendt S.R."/>
            <person name="Lipzen A."/>
            <person name="Sullivan W."/>
            <person name="Andreopoulos W.B."/>
            <person name="Clum A."/>
            <person name="Lindquist E."/>
            <person name="Daum C."/>
            <person name="Ramamoorthy G.K."/>
            <person name="Gryganskyi A."/>
            <person name="Culley D."/>
            <person name="Magnuson J.K."/>
            <person name="James T.Y."/>
            <person name="O'Malley M.A."/>
            <person name="Stajich J.E."/>
            <person name="Spatafora J.W."/>
            <person name="Visel A."/>
            <person name="Grigoriev I.V."/>
        </authorList>
    </citation>
    <scope>NUCLEOTIDE SEQUENCE [LARGE SCALE GENOMIC DNA]</scope>
    <source>
        <strain evidence="11">Finn</strain>
        <strain evidence="13">finn</strain>
    </source>
</reference>
<dbReference type="PANTHER" id="PTHR43772">
    <property type="entry name" value="ENDO-1,4-BETA-XYLANASE"/>
    <property type="match status" value="1"/>
</dbReference>
<dbReference type="Proteomes" id="UP000193719">
    <property type="component" value="Unassembled WGS sequence"/>
</dbReference>
<evidence type="ECO:0000256" key="6">
    <source>
        <dbReference type="ARBA" id="ARBA00023295"/>
    </source>
</evidence>
<dbReference type="SUPFAM" id="SSF64571">
    <property type="entry name" value="Cellulose docking domain, dockering"/>
    <property type="match status" value="1"/>
</dbReference>
<evidence type="ECO:0000313" key="12">
    <source>
        <dbReference type="EMBL" id="ORX50274.1"/>
    </source>
</evidence>
<dbReference type="InterPro" id="IPR052176">
    <property type="entry name" value="Glycosyl_Hydrlase_43_Enz"/>
</dbReference>
<sequence>MKTVLFLLFVTVFSAFASANDVFSGIETAKSLKDLKNHNPLSTLKYSADPGVMVYDGRVYVYGTNDGHADELGDNPEDNTYQQINTINVMSSDDLINWVDHGSIPAAGENGAAKWAVNSWAPAAAHKKINGKEKFFLYFANSGNGVGVLSSDSPTGPFVDPIGGPLVSFDVPNCGDIVWLFDPAVFVDDDGTGYLYFGGGVPEGQASDPRTTRAAKLGDDMISIDGIPQTIEAPWVFEDSGINKVGDSYVYSYCVNWDNGPYGNAKIAYMTSENPLGPFTFQGTLLNNPGDFFGTTGNNHHTIIEFKGKWYIFYHAEWLNVQVYGSQKGYRTTHVDELPFFNGNFRNATGTLAGVEQLSNVDAYSTNYASMMAWQAGVSVYGLGHTTVTYRKGTWTGVSGVEFGDNATSVKISAASANGATIRITSGSENGEVIGYVTVPATGDEFVTVTADVSVSGVKDIFFVASDEVVVDTWQFVADEAISSADEEIEVDGDDEINVGEVDSADEEIDSADEEICWSEPLGFPCCSECVEPERVDDNGEWGIENNEWCGIYKSCDY</sequence>
<keyword evidence="4 8" id="KW-0378">Hydrolase</keyword>
<dbReference type="SMART" id="SM00606">
    <property type="entry name" value="CBD_IV"/>
    <property type="match status" value="1"/>
</dbReference>
<keyword evidence="6 8" id="KW-0326">Glycosidase</keyword>
<dbReference type="GO" id="GO:0004553">
    <property type="term" value="F:hydrolase activity, hydrolyzing O-glycosyl compounds"/>
    <property type="evidence" value="ECO:0007669"/>
    <property type="project" value="InterPro"/>
</dbReference>
<evidence type="ECO:0000256" key="5">
    <source>
        <dbReference type="ARBA" id="ARBA00023277"/>
    </source>
</evidence>
<evidence type="ECO:0000256" key="3">
    <source>
        <dbReference type="ARBA" id="ARBA00022737"/>
    </source>
</evidence>
<evidence type="ECO:0000256" key="9">
    <source>
        <dbReference type="SAM" id="SignalP"/>
    </source>
</evidence>
<dbReference type="SUPFAM" id="SSF75005">
    <property type="entry name" value="Arabinanase/levansucrase/invertase"/>
    <property type="match status" value="1"/>
</dbReference>
<feature type="signal peptide" evidence="9">
    <location>
        <begin position="1"/>
        <end position="19"/>
    </location>
</feature>
<evidence type="ECO:0000256" key="7">
    <source>
        <dbReference type="PIRSR" id="PIRSR606710-2"/>
    </source>
</evidence>
<evidence type="ECO:0000313" key="13">
    <source>
        <dbReference type="Proteomes" id="UP000193719"/>
    </source>
</evidence>
<keyword evidence="13" id="KW-1185">Reference proteome</keyword>
<dbReference type="GO" id="GO:0005975">
    <property type="term" value="P:carbohydrate metabolic process"/>
    <property type="evidence" value="ECO:0007669"/>
    <property type="project" value="InterPro"/>
</dbReference>
<evidence type="ECO:0000256" key="1">
    <source>
        <dbReference type="ARBA" id="ARBA00009865"/>
    </source>
</evidence>
<reference evidence="11 13" key="1">
    <citation type="submission" date="2016-08" db="EMBL/GenBank/DDBJ databases">
        <title>Genomes of anaerobic fungi encode conserved fungal cellulosomes for biomass hydrolysis.</title>
        <authorList>
            <consortium name="DOE Joint Genome Institute"/>
            <person name="Haitjema C.H."/>
            <person name="Gilmore S.P."/>
            <person name="Henske J.K."/>
            <person name="Solomon K.V."/>
            <person name="De Groot R."/>
            <person name="Kuo A."/>
            <person name="Mondo S.J."/>
            <person name="Salamov A.A."/>
            <person name="Labutti K."/>
            <person name="Zhao Z."/>
            <person name="Chiniquy J."/>
            <person name="Barry K."/>
            <person name="Brewer H.M."/>
            <person name="Purvine S.O."/>
            <person name="Wright A.T."/>
            <person name="Boxma B."/>
            <person name="Van Alen T."/>
            <person name="Hackstein J.H."/>
            <person name="Baker S.E."/>
            <person name="Grigoriev I.V."/>
            <person name="O'Malley M.A."/>
        </authorList>
    </citation>
    <scope>NUCLEOTIDE SEQUENCE [LARGE SCALE GENOMIC DNA]</scope>
    <source>
        <strain evidence="11">Finn</strain>
        <strain evidence="13">finn</strain>
    </source>
</reference>
<dbReference type="InterPro" id="IPR023296">
    <property type="entry name" value="Glyco_hydro_beta-prop_sf"/>
</dbReference>
<organism evidence="11 13">
    <name type="scientific">Piromyces finnis</name>
    <dbReference type="NCBI Taxonomy" id="1754191"/>
    <lineage>
        <taxon>Eukaryota</taxon>
        <taxon>Fungi</taxon>
        <taxon>Fungi incertae sedis</taxon>
        <taxon>Chytridiomycota</taxon>
        <taxon>Chytridiomycota incertae sedis</taxon>
        <taxon>Neocallimastigomycetes</taxon>
        <taxon>Neocallimastigales</taxon>
        <taxon>Neocallimastigaceae</taxon>
        <taxon>Piromyces</taxon>
    </lineage>
</organism>
<dbReference type="GO" id="GO:0030246">
    <property type="term" value="F:carbohydrate binding"/>
    <property type="evidence" value="ECO:0007669"/>
    <property type="project" value="InterPro"/>
</dbReference>
<name>A0A1Y1V9T6_9FUNG</name>